<reference evidence="1 2" key="1">
    <citation type="submission" date="2018-03" db="EMBL/GenBank/DDBJ databases">
        <title>Rhodobacter veldkampii.</title>
        <authorList>
            <person name="Meyer T.E."/>
            <person name="Miller S."/>
            <person name="Lodha T."/>
            <person name="Gandham S."/>
            <person name="Chintalapati S."/>
            <person name="Chintalapati V.R."/>
        </authorList>
    </citation>
    <scope>NUCLEOTIDE SEQUENCE [LARGE SCALE GENOMIC DNA]</scope>
    <source>
        <strain evidence="1 2">DSM 11550</strain>
    </source>
</reference>
<gene>
    <name evidence="1" type="ORF">C5F46_06680</name>
</gene>
<name>A0A2T4JJ42_9RHOB</name>
<accession>A0A2T4JJ42</accession>
<dbReference type="Proteomes" id="UP000241899">
    <property type="component" value="Unassembled WGS sequence"/>
</dbReference>
<dbReference type="OrthoDB" id="7846470at2"/>
<dbReference type="AlphaFoldDB" id="A0A2T4JJ42"/>
<sequence>MNVPPQPPGRPLTGDLLLQNLLLRVGRLNYVWTNTESLLIHVIAGLSGMTKEAAVIVFLTLNTTRARLDLVERLAKMPSTPAAQRKEVLSLTRGFLKEAPLRNKYNHCIYSFDPEMGQLRTILMRIADRKDDLLMGKAEVADEQELGAIDAAIARIEALNRDIWRAIIAFGYPV</sequence>
<evidence type="ECO:0000313" key="2">
    <source>
        <dbReference type="Proteomes" id="UP000241899"/>
    </source>
</evidence>
<evidence type="ECO:0000313" key="1">
    <source>
        <dbReference type="EMBL" id="PTE17905.1"/>
    </source>
</evidence>
<dbReference type="EMBL" id="PZKF01000012">
    <property type="protein sequence ID" value="PTE17905.1"/>
    <property type="molecule type" value="Genomic_DNA"/>
</dbReference>
<keyword evidence="2" id="KW-1185">Reference proteome</keyword>
<comment type="caution">
    <text evidence="1">The sequence shown here is derived from an EMBL/GenBank/DDBJ whole genome shotgun (WGS) entry which is preliminary data.</text>
</comment>
<protein>
    <submittedName>
        <fullName evidence="1">Uncharacterized protein</fullName>
    </submittedName>
</protein>
<dbReference type="RefSeq" id="WP_107324592.1">
    <property type="nucleotide sequence ID" value="NZ_NHSP01000079.1"/>
</dbReference>
<proteinExistence type="predicted"/>
<organism evidence="1 2">
    <name type="scientific">Phaeovulum veldkampii DSM 11550</name>
    <dbReference type="NCBI Taxonomy" id="1185920"/>
    <lineage>
        <taxon>Bacteria</taxon>
        <taxon>Pseudomonadati</taxon>
        <taxon>Pseudomonadota</taxon>
        <taxon>Alphaproteobacteria</taxon>
        <taxon>Rhodobacterales</taxon>
        <taxon>Paracoccaceae</taxon>
        <taxon>Phaeovulum</taxon>
    </lineage>
</organism>